<dbReference type="HAMAP" id="MF_02076">
    <property type="entry name" value="Glu_tRNA_synth_type2"/>
    <property type="match status" value="1"/>
</dbReference>
<evidence type="ECO:0000256" key="12">
    <source>
        <dbReference type="ARBA" id="ARBA00023146"/>
    </source>
</evidence>
<dbReference type="Pfam" id="PF20974">
    <property type="entry name" value="tRNA-synt_1c_C2"/>
    <property type="match status" value="1"/>
</dbReference>
<feature type="compositionally biased region" description="Low complexity" evidence="20">
    <location>
        <begin position="1013"/>
        <end position="1030"/>
    </location>
</feature>
<dbReference type="Gene3D" id="3.30.110.30">
    <property type="entry name" value="C-terminal domain of ProRS"/>
    <property type="match status" value="1"/>
</dbReference>
<keyword evidence="10" id="KW-0694">RNA-binding</keyword>
<dbReference type="InterPro" id="IPR020056">
    <property type="entry name" value="Rbsml_bL25/Gln-tRNA_synth_N"/>
</dbReference>
<evidence type="ECO:0000259" key="22">
    <source>
        <dbReference type="PROSITE" id="PS51185"/>
    </source>
</evidence>
<feature type="region of interest" description="Disordered" evidence="20">
    <location>
        <begin position="1005"/>
        <end position="1031"/>
    </location>
</feature>
<dbReference type="SUPFAM" id="SSF50715">
    <property type="entry name" value="Ribosomal protein L25-like"/>
    <property type="match status" value="1"/>
</dbReference>
<dbReference type="Gene3D" id="3.30.930.10">
    <property type="entry name" value="Bira Bifunctional Protein, Domain 2"/>
    <property type="match status" value="1"/>
</dbReference>
<feature type="domain" description="WHEP-TRS" evidence="22">
    <location>
        <begin position="1032"/>
        <end position="1088"/>
    </location>
</feature>
<dbReference type="InterPro" id="IPR049437">
    <property type="entry name" value="tRNA-synt_1c_C2"/>
</dbReference>
<dbReference type="FunFam" id="3.40.50.800:FF:000005">
    <property type="entry name" value="bifunctional glutamate/proline--tRNA ligase"/>
    <property type="match status" value="1"/>
</dbReference>
<dbReference type="InterPro" id="IPR011035">
    <property type="entry name" value="Ribosomal_bL25/Gln-tRNA_synth"/>
</dbReference>
<dbReference type="SUPFAM" id="SSF64586">
    <property type="entry name" value="C-terminal domain of ProRS"/>
    <property type="match status" value="1"/>
</dbReference>
<dbReference type="SUPFAM" id="SSF52374">
    <property type="entry name" value="Nucleotidylyl transferase"/>
    <property type="match status" value="1"/>
</dbReference>
<dbReference type="InterPro" id="IPR014729">
    <property type="entry name" value="Rossmann-like_a/b/a_fold"/>
</dbReference>
<feature type="region of interest" description="Disordered" evidence="20">
    <location>
        <begin position="865"/>
        <end position="888"/>
    </location>
</feature>
<feature type="compositionally biased region" description="Basic and acidic residues" evidence="20">
    <location>
        <begin position="1154"/>
        <end position="1163"/>
    </location>
</feature>
<dbReference type="GeneID" id="100899985"/>
<evidence type="ECO:0000256" key="10">
    <source>
        <dbReference type="ARBA" id="ARBA00022884"/>
    </source>
</evidence>
<dbReference type="InterPro" id="IPR009068">
    <property type="entry name" value="uS15_NS1_RNA-bd_sf"/>
</dbReference>
<dbReference type="Gene3D" id="1.20.1050.130">
    <property type="match status" value="1"/>
</dbReference>
<evidence type="ECO:0000256" key="13">
    <source>
        <dbReference type="ARBA" id="ARBA00023268"/>
    </source>
</evidence>
<dbReference type="SUPFAM" id="SSF47616">
    <property type="entry name" value="GST C-terminal domain-like"/>
    <property type="match status" value="1"/>
</dbReference>
<sequence length="1781" mass="199411">MKADKIVISEGRIPLSVLITLEAVAADVQLETEWIKNDDDVTFRESSGGKRVLKGEFALCRYLARKAPKRQLYGRDALEETRVDYWLDFSSMPGHGLEEVDRSLERSNFLASHSHATIADFVMYGYVKSRNARGISIGVNTKRWLQQLEADASLLSAVRKVQKIKADFTFGDIGESNGTPPSANQDQGKFVDLPGAKMGEVVVRFPPEASGYLHIGHAKAALLNQYYQLAFKGKLILRFDDTNPDKEKEDFEHVILEDVALLGLKPDLFTFTSDHFPAIQKYCVQLLKQGDAYVDDTDPETMKKEREIRQNSKNRDNSIEQNLKLWEEMLKGTSHGLICCVRAKIDMNSNNGCMRDPTIYRCKAAVHPRQGDKYKAYPTYDFACPIVDSLENVTHALRTTEYHDRDEQYFWVLEKLGMRKPHIYEYSRLNLTNTVLSKRKLTYLVNEGYVNGWDDARMPTVRGILRRGLTVEGLKEFIIAQGSSKSVVTMEWDKLWAFNKKRIETSAKRFFAVNANNAFEVEVRGLKRSTTNAPWHPKDSFMGSRKVAVDSLLIIDHADGLRMKPGDTVTFMNIGNVKIDFREDFRLEKSILPRQIAATADLENRDYKKTLKVSWIAKNAPQVPFTANFVDNVISKKVLAPDDDFKNFIRKVSFVDVQMIGESSLAGVKKGDIIQIQRKGFFICESEPDTRLSGNTATPPTMSFNYIPDGSTNLTSLPFAARELFEGKLETLTDSKSVLESLSNNEGLINHWEVIKEEADRIAKLRTQKCASSDLKALEDNLEQLKTEYSTCYEKDWSPINPIHDSGKSAPTGGPAKVDANLLWGKIQSQGDKIRKLKAAKTPKEDIDAEVQVLLRLKEAYKKHAGADWDPKKAPESVTAATASESNAPDGLWEKVQIQGDTVRKLKAGKAPKDEVTAAVQVLLSLKNEYKKVTGQDWDPNSRPASKAGPPSAVVGTTDPVAAWERVQAQGDKVRKLKSDKAPKDEVAAAVQVLLSLKNDYKQTTGRDWEAQSKPSADLSAPAPKAAAGKTDPIATWEKVQAQGDKVRKLKADKAPKEEVMAAVQVLQSLKSEYKQVAGHDYDPNAKPSPSAANPAAASLAVASLEQSGHAALWEEVQTQGDKVRKLKAEKAPKDHVTSAVQVLLSLKAKYKEASGQDWDPKAKPTQGSHPKQTKTSDSAATSAPVPPQSLQGRQSLAMDGDSIDAQIRSVGDKIRAMKLNKAPKADVESEVHTLKELKTKYKETTGTDWVPAGGAAPRSQTKSAPKAKKAPAPAPTEDGKKQTRLCLEAKKEENLPDWYSQVITKSEMIEYYDVSGCYILRPWAFGIWDRIHAFFDEKIKSLGVENCYFPMFVSNQALEREKAHIADFAPEVAWVTKSGSTDLAEPIAIRPTSETVMYPAYAKWIKSHRDLPLKLNQWCNVVRWEFKHPQPFLRTREFLWQEGHSAFDNPEDAIEEVHQILEFYADVYEKLLAVPVIRGKKTEKEKFAGGHFTTTIEAYIPASGRGIQAATSHHLGQNFSKMFEIVYEDPKTNKKEYAYQNSWGLTTRSIGVMVMVHGDNQGLVVPPQVAHYQVVIIPCGLTVNLKEEDKQAVLDRCKELCKTFRELKLRVHIDSRDNYSPGWKFNHWELKGVPVRVEVGPKDVTSNQFVAVRRDLMSKATFNSADQVVALLDTIQNDMFERASKQMSENVKIVENFADFLKFLEAKCMLMAPFCGDTECEDEIKKNSTREEAEPGSPAMGAKSLCIPFKQPKTISDTSRCINTACSRKPQFYTLFGRSY</sequence>
<dbReference type="InterPro" id="IPR001412">
    <property type="entry name" value="aa-tRNA-synth_I_CS"/>
</dbReference>
<dbReference type="GO" id="GO:0006424">
    <property type="term" value="P:glutamyl-tRNA aminoacylation"/>
    <property type="evidence" value="ECO:0007669"/>
    <property type="project" value="InterPro"/>
</dbReference>
<dbReference type="PANTHER" id="PTHR43382:SF2">
    <property type="entry name" value="BIFUNCTIONAL GLUTAMATE_PROLINE--TRNA LIGASE"/>
    <property type="match status" value="1"/>
</dbReference>
<evidence type="ECO:0000256" key="15">
    <source>
        <dbReference type="ARBA" id="ARBA00050792"/>
    </source>
</evidence>
<dbReference type="Gene3D" id="3.40.50.620">
    <property type="entry name" value="HUPs"/>
    <property type="match status" value="1"/>
</dbReference>
<dbReference type="FunFam" id="3.30.110.30:FF:000001">
    <property type="entry name" value="Bifunctional glutamate/proline--tRNA ligase"/>
    <property type="match status" value="1"/>
</dbReference>
<dbReference type="InterPro" id="IPR036621">
    <property type="entry name" value="Anticodon-bd_dom_sf"/>
</dbReference>
<keyword evidence="12" id="KW-0030">Aminoacyl-tRNA synthetase</keyword>
<dbReference type="EC" id="6.1.1.15" evidence="2"/>
<dbReference type="GO" id="GO:0004818">
    <property type="term" value="F:glutamate-tRNA ligase activity"/>
    <property type="evidence" value="ECO:0007669"/>
    <property type="project" value="UniProtKB-EC"/>
</dbReference>
<dbReference type="PROSITE" id="PS50862">
    <property type="entry name" value="AA_TRNA_LIGASE_II"/>
    <property type="match status" value="1"/>
</dbReference>
<dbReference type="PROSITE" id="PS00762">
    <property type="entry name" value="WHEP_TRS_1"/>
    <property type="match status" value="1"/>
</dbReference>
<dbReference type="HAMAP" id="MF_01571">
    <property type="entry name" value="Pro_tRNA_synth_type3"/>
    <property type="match status" value="1"/>
</dbReference>
<dbReference type="SUPFAM" id="SSF55681">
    <property type="entry name" value="Class II aaRS and biotin synthetases"/>
    <property type="match status" value="1"/>
</dbReference>
<evidence type="ECO:0000256" key="18">
    <source>
        <dbReference type="ARBA" id="ARBA00076053"/>
    </source>
</evidence>
<dbReference type="PROSITE" id="PS00178">
    <property type="entry name" value="AA_TRNA_LIGASE_I"/>
    <property type="match status" value="1"/>
</dbReference>
<dbReference type="Pfam" id="PF00587">
    <property type="entry name" value="tRNA-synt_2b"/>
    <property type="match status" value="1"/>
</dbReference>
<dbReference type="InterPro" id="IPR045864">
    <property type="entry name" value="aa-tRNA-synth_II/BPL/LPL"/>
</dbReference>
<comment type="catalytic activity">
    <reaction evidence="14">
        <text>tRNA(Glu) + L-glutamate + ATP = L-glutamyl-tRNA(Glu) + AMP + diphosphate</text>
        <dbReference type="Rhea" id="RHEA:23540"/>
        <dbReference type="Rhea" id="RHEA-COMP:9663"/>
        <dbReference type="Rhea" id="RHEA-COMP:9680"/>
        <dbReference type="ChEBI" id="CHEBI:29985"/>
        <dbReference type="ChEBI" id="CHEBI:30616"/>
        <dbReference type="ChEBI" id="CHEBI:33019"/>
        <dbReference type="ChEBI" id="CHEBI:78442"/>
        <dbReference type="ChEBI" id="CHEBI:78520"/>
        <dbReference type="ChEBI" id="CHEBI:456215"/>
        <dbReference type="EC" id="6.1.1.17"/>
    </reaction>
    <physiologicalReaction direction="left-to-right" evidence="14">
        <dbReference type="Rhea" id="RHEA:23541"/>
    </physiologicalReaction>
</comment>
<evidence type="ECO:0000256" key="16">
    <source>
        <dbReference type="ARBA" id="ARBA00061295"/>
    </source>
</evidence>
<dbReference type="RefSeq" id="XP_028967721.1">
    <property type="nucleotide sequence ID" value="XM_029111888.1"/>
</dbReference>
<evidence type="ECO:0000256" key="11">
    <source>
        <dbReference type="ARBA" id="ARBA00022917"/>
    </source>
</evidence>
<dbReference type="SUPFAM" id="SSF52954">
    <property type="entry name" value="Class II aaRS ABD-related"/>
    <property type="match status" value="1"/>
</dbReference>
<dbReference type="EC" id="6.1.1.17" evidence="3"/>
<evidence type="ECO:0000256" key="19">
    <source>
        <dbReference type="SAM" id="Coils"/>
    </source>
</evidence>
<proteinExistence type="inferred from homology"/>
<protein>
    <recommendedName>
        <fullName evidence="17">Bifunctional glutamate/proline--tRNA ligase</fullName>
        <ecNumber evidence="2">6.1.1.15</ecNumber>
        <ecNumber evidence="3">6.1.1.17</ecNumber>
    </recommendedName>
    <alternativeName>
        <fullName evidence="18">Bifunctional aminoacyl-tRNA synthetase</fullName>
    </alternativeName>
</protein>
<evidence type="ECO:0000256" key="9">
    <source>
        <dbReference type="ARBA" id="ARBA00022840"/>
    </source>
</evidence>
<dbReference type="GO" id="GO:0004827">
    <property type="term" value="F:proline-tRNA ligase activity"/>
    <property type="evidence" value="ECO:0007669"/>
    <property type="project" value="UniProtKB-EC"/>
</dbReference>
<evidence type="ECO:0000256" key="6">
    <source>
        <dbReference type="ARBA" id="ARBA00022723"/>
    </source>
</evidence>
<keyword evidence="9" id="KW-0067">ATP-binding</keyword>
<keyword evidence="11" id="KW-0648">Protein biosynthesis</keyword>
<keyword evidence="19" id="KW-0175">Coiled coil</keyword>
<dbReference type="Pfam" id="PF00458">
    <property type="entry name" value="WHEP-TRS"/>
    <property type="match status" value="6"/>
</dbReference>
<dbReference type="PANTHER" id="PTHR43382">
    <property type="entry name" value="PROLYL-TRNA SYNTHETASE"/>
    <property type="match status" value="1"/>
</dbReference>
<dbReference type="InterPro" id="IPR000924">
    <property type="entry name" value="Glu/Gln-tRNA-synth"/>
</dbReference>
<dbReference type="Pfam" id="PF03950">
    <property type="entry name" value="tRNA-synt_1c_C"/>
    <property type="match status" value="1"/>
</dbReference>
<evidence type="ECO:0000256" key="7">
    <source>
        <dbReference type="ARBA" id="ARBA00022741"/>
    </source>
</evidence>
<comment type="similarity">
    <text evidence="16">In the N-terminal section; belongs to the class-I aminoacyl-tRNA synthetase family. Glutamate--tRNA ligase type 2 subfamily.</text>
</comment>
<dbReference type="GO" id="GO:0005737">
    <property type="term" value="C:cytoplasm"/>
    <property type="evidence" value="ECO:0007669"/>
    <property type="project" value="InterPro"/>
</dbReference>
<dbReference type="InterPro" id="IPR004499">
    <property type="entry name" value="Pro-tRNA-ligase_IIa_arc-type"/>
</dbReference>
<dbReference type="CDD" id="cd00778">
    <property type="entry name" value="ProRS_core_arch_euk"/>
    <property type="match status" value="1"/>
</dbReference>
<evidence type="ECO:0000256" key="5">
    <source>
        <dbReference type="ARBA" id="ARBA00022598"/>
    </source>
</evidence>
<dbReference type="PRINTS" id="PR00987">
    <property type="entry name" value="TRNASYNTHGLU"/>
</dbReference>
<dbReference type="CDD" id="cd00862">
    <property type="entry name" value="ProRS_anticodon_zinc"/>
    <property type="match status" value="1"/>
</dbReference>
<feature type="domain" description="WHEP-TRS" evidence="22">
    <location>
        <begin position="1109"/>
        <end position="1165"/>
    </location>
</feature>
<evidence type="ECO:0000256" key="20">
    <source>
        <dbReference type="SAM" id="MobiDB-lite"/>
    </source>
</evidence>
<dbReference type="Proteomes" id="UP000694867">
    <property type="component" value="Unplaced"/>
</dbReference>
<feature type="compositionally biased region" description="Polar residues" evidence="20">
    <location>
        <begin position="1166"/>
        <end position="1182"/>
    </location>
</feature>
<dbReference type="FunFam" id="1.10.287.10:FF:000006">
    <property type="entry name" value="Bifunctional glutamate/proline--tRNA ligase"/>
    <property type="match status" value="2"/>
</dbReference>
<dbReference type="NCBIfam" id="TIGR00408">
    <property type="entry name" value="proS_fam_I"/>
    <property type="match status" value="1"/>
</dbReference>
<dbReference type="InterPro" id="IPR004526">
    <property type="entry name" value="Glu-tRNA-synth_arc/euk"/>
</dbReference>
<dbReference type="Pfam" id="PF09180">
    <property type="entry name" value="ProRS-C_1"/>
    <property type="match status" value="1"/>
</dbReference>
<evidence type="ECO:0000313" key="24">
    <source>
        <dbReference type="RefSeq" id="XP_028967721.1"/>
    </source>
</evidence>
<dbReference type="PROSITE" id="PS51185">
    <property type="entry name" value="WHEP_TRS_2"/>
    <property type="match status" value="6"/>
</dbReference>
<name>A0AAJ7SGN7_9ACAR</name>
<feature type="compositionally biased region" description="Basic and acidic residues" evidence="20">
    <location>
        <begin position="865"/>
        <end position="875"/>
    </location>
</feature>
<dbReference type="Gene3D" id="3.40.50.800">
    <property type="entry name" value="Anticodon-binding domain"/>
    <property type="match status" value="1"/>
</dbReference>
<dbReference type="InterPro" id="IPR004154">
    <property type="entry name" value="Anticodon-bd"/>
</dbReference>
<keyword evidence="23" id="KW-1185">Reference proteome</keyword>
<evidence type="ECO:0000256" key="17">
    <source>
        <dbReference type="ARBA" id="ARBA00067786"/>
    </source>
</evidence>
<dbReference type="GO" id="GO:0046872">
    <property type="term" value="F:metal ion binding"/>
    <property type="evidence" value="ECO:0007669"/>
    <property type="project" value="UniProtKB-KW"/>
</dbReference>
<keyword evidence="13" id="KW-0511">Multifunctional enzyme</keyword>
<organism evidence="23 24">
    <name type="scientific">Galendromus occidentalis</name>
    <name type="common">western predatory mite</name>
    <dbReference type="NCBI Taxonomy" id="34638"/>
    <lineage>
        <taxon>Eukaryota</taxon>
        <taxon>Metazoa</taxon>
        <taxon>Ecdysozoa</taxon>
        <taxon>Arthropoda</taxon>
        <taxon>Chelicerata</taxon>
        <taxon>Arachnida</taxon>
        <taxon>Acari</taxon>
        <taxon>Parasitiformes</taxon>
        <taxon>Mesostigmata</taxon>
        <taxon>Gamasina</taxon>
        <taxon>Phytoseioidea</taxon>
        <taxon>Phytoseiidae</taxon>
        <taxon>Typhlodrominae</taxon>
        <taxon>Galendromus</taxon>
    </lineage>
</organism>
<feature type="domain" description="WHEP-TRS" evidence="22">
    <location>
        <begin position="819"/>
        <end position="875"/>
    </location>
</feature>
<feature type="region of interest" description="Disordered" evidence="20">
    <location>
        <begin position="1154"/>
        <end position="1201"/>
    </location>
</feature>
<evidence type="ECO:0000256" key="3">
    <source>
        <dbReference type="ARBA" id="ARBA00012835"/>
    </source>
</evidence>
<dbReference type="Gene3D" id="1.10.287.10">
    <property type="entry name" value="S15/NS1, RNA-binding"/>
    <property type="match status" value="6"/>
</dbReference>
<dbReference type="InterPro" id="IPR020059">
    <property type="entry name" value="Glu/Gln-tRNA-synth_Ib_codon-bd"/>
</dbReference>
<keyword evidence="8" id="KW-0862">Zinc</keyword>
<dbReference type="FunFam" id="3.30.930.10:FF:000007">
    <property type="entry name" value="Bifunctional glutamate/proline--tRNA ligase"/>
    <property type="match status" value="1"/>
</dbReference>
<keyword evidence="6" id="KW-0479">Metal-binding</keyword>
<dbReference type="Pfam" id="PF03129">
    <property type="entry name" value="HGTP_anticodon"/>
    <property type="match status" value="1"/>
</dbReference>
<dbReference type="FunFam" id="3.40.50.620:FF:000070">
    <property type="entry name" value="Bifunctional glutamate/proline--tRNA ligase"/>
    <property type="match status" value="1"/>
</dbReference>
<evidence type="ECO:0000256" key="4">
    <source>
        <dbReference type="ARBA" id="ARBA00022553"/>
    </source>
</evidence>
<dbReference type="Pfam" id="PF00749">
    <property type="entry name" value="tRNA-synt_1c"/>
    <property type="match status" value="1"/>
</dbReference>
<evidence type="ECO:0000313" key="23">
    <source>
        <dbReference type="Proteomes" id="UP000694867"/>
    </source>
</evidence>
<evidence type="ECO:0000256" key="8">
    <source>
        <dbReference type="ARBA" id="ARBA00022833"/>
    </source>
</evidence>
<dbReference type="InterPro" id="IPR033721">
    <property type="entry name" value="ProRS_core_arch_euk"/>
</dbReference>
<feature type="coiled-coil region" evidence="19">
    <location>
        <begin position="768"/>
        <end position="795"/>
    </location>
</feature>
<dbReference type="InterPro" id="IPR017449">
    <property type="entry name" value="Pro-tRNA_synth_II"/>
</dbReference>
<accession>A0AAJ7SGN7</accession>
<dbReference type="SMART" id="SM00946">
    <property type="entry name" value="ProRS-C_1"/>
    <property type="match status" value="1"/>
</dbReference>
<dbReference type="GO" id="GO:0017101">
    <property type="term" value="C:aminoacyl-tRNA synthetase multienzyme complex"/>
    <property type="evidence" value="ECO:0007669"/>
    <property type="project" value="TreeGrafter"/>
</dbReference>
<evidence type="ECO:0000259" key="21">
    <source>
        <dbReference type="PROSITE" id="PS50862"/>
    </source>
</evidence>
<dbReference type="NCBIfam" id="TIGR00463">
    <property type="entry name" value="gltX_arch"/>
    <property type="match status" value="1"/>
</dbReference>
<feature type="region of interest" description="Disordered" evidence="20">
    <location>
        <begin position="1246"/>
        <end position="1282"/>
    </location>
</feature>
<dbReference type="CTD" id="42834"/>
<dbReference type="CDD" id="cd00936">
    <property type="entry name" value="WEPRS_RNA"/>
    <property type="match status" value="5"/>
</dbReference>
<reference evidence="24" key="1">
    <citation type="submission" date="2025-08" db="UniProtKB">
        <authorList>
            <consortium name="RefSeq"/>
        </authorList>
    </citation>
    <scope>IDENTIFICATION</scope>
</reference>
<keyword evidence="4" id="KW-0597">Phosphoprotein</keyword>
<dbReference type="KEGG" id="goe:100899985"/>
<dbReference type="GO" id="GO:0006433">
    <property type="term" value="P:prolyl-tRNA aminoacylation"/>
    <property type="evidence" value="ECO:0007669"/>
    <property type="project" value="InterPro"/>
</dbReference>
<dbReference type="GO" id="GO:0003723">
    <property type="term" value="F:RNA binding"/>
    <property type="evidence" value="ECO:0007669"/>
    <property type="project" value="UniProtKB-KW"/>
</dbReference>
<dbReference type="InterPro" id="IPR020058">
    <property type="entry name" value="Glu/Gln-tRNA-synth_Ib_cat-dom"/>
</dbReference>
<comment type="similarity">
    <text evidence="1">In the C-terminal section; belongs to the class-II aminoacyl-tRNA synthetase family.</text>
</comment>
<evidence type="ECO:0000256" key="14">
    <source>
        <dbReference type="ARBA" id="ARBA00047366"/>
    </source>
</evidence>
<feature type="domain" description="WHEP-TRS" evidence="22">
    <location>
        <begin position="888"/>
        <end position="944"/>
    </location>
</feature>
<dbReference type="SMART" id="SM00991">
    <property type="entry name" value="WHEP-TRS"/>
    <property type="match status" value="7"/>
</dbReference>
<comment type="catalytic activity">
    <reaction evidence="15">
        <text>tRNA(Pro) + L-proline + ATP = L-prolyl-tRNA(Pro) + AMP + diphosphate</text>
        <dbReference type="Rhea" id="RHEA:14305"/>
        <dbReference type="Rhea" id="RHEA-COMP:9700"/>
        <dbReference type="Rhea" id="RHEA-COMP:9702"/>
        <dbReference type="ChEBI" id="CHEBI:30616"/>
        <dbReference type="ChEBI" id="CHEBI:33019"/>
        <dbReference type="ChEBI" id="CHEBI:60039"/>
        <dbReference type="ChEBI" id="CHEBI:78442"/>
        <dbReference type="ChEBI" id="CHEBI:78532"/>
        <dbReference type="ChEBI" id="CHEBI:456215"/>
        <dbReference type="EC" id="6.1.1.15"/>
    </reaction>
    <physiologicalReaction direction="left-to-right" evidence="15">
        <dbReference type="Rhea" id="RHEA:14306"/>
    </physiologicalReaction>
</comment>
<keyword evidence="7" id="KW-0547">Nucleotide-binding</keyword>
<gene>
    <name evidence="24" type="primary">LOC100899985</name>
</gene>
<dbReference type="InterPro" id="IPR000738">
    <property type="entry name" value="WHEP-TRS_dom"/>
</dbReference>
<feature type="domain" description="WHEP-TRS" evidence="22">
    <location>
        <begin position="1200"/>
        <end position="1256"/>
    </location>
</feature>
<feature type="domain" description="Aminoacyl-transfer RNA synthetases class-II family profile" evidence="21">
    <location>
        <begin position="1328"/>
        <end position="1567"/>
    </location>
</feature>
<dbReference type="SUPFAM" id="SSF47060">
    <property type="entry name" value="S15/NS1 RNA-binding domain"/>
    <property type="match status" value="6"/>
</dbReference>
<feature type="domain" description="WHEP-TRS" evidence="22">
    <location>
        <begin position="959"/>
        <end position="1015"/>
    </location>
</feature>
<feature type="region of interest" description="Disordered" evidence="20">
    <location>
        <begin position="934"/>
        <end position="957"/>
    </location>
</feature>
<evidence type="ECO:0000256" key="2">
    <source>
        <dbReference type="ARBA" id="ARBA00012831"/>
    </source>
</evidence>
<dbReference type="InterPro" id="IPR002314">
    <property type="entry name" value="aa-tRNA-synt_IIb"/>
</dbReference>
<evidence type="ECO:0000256" key="1">
    <source>
        <dbReference type="ARBA" id="ARBA00009968"/>
    </source>
</evidence>
<dbReference type="GO" id="GO:0005524">
    <property type="term" value="F:ATP binding"/>
    <property type="evidence" value="ECO:0007669"/>
    <property type="project" value="UniProtKB-KW"/>
</dbReference>
<dbReference type="InterPro" id="IPR036282">
    <property type="entry name" value="Glutathione-S-Trfase_C_sf"/>
</dbReference>
<keyword evidence="5 24" id="KW-0436">Ligase</keyword>
<dbReference type="InterPro" id="IPR006195">
    <property type="entry name" value="aa-tRNA-synth_II"/>
</dbReference>
<dbReference type="InterPro" id="IPR016061">
    <property type="entry name" value="Pro-tRNA_ligase_II_C"/>
</dbReference>
<dbReference type="Gene3D" id="2.40.240.10">
    <property type="entry name" value="Ribosomal Protein L25, Chain P"/>
    <property type="match status" value="2"/>
</dbReference>